<accession>F0EGX5</accession>
<reference evidence="11 12" key="1">
    <citation type="submission" date="2011-01" db="EMBL/GenBank/DDBJ databases">
        <authorList>
            <person name="Muzny D."/>
            <person name="Qin X."/>
            <person name="Deng J."/>
            <person name="Jiang H."/>
            <person name="Liu Y."/>
            <person name="Qu J."/>
            <person name="Song X.-Z."/>
            <person name="Zhang L."/>
            <person name="Thornton R."/>
            <person name="Coyle M."/>
            <person name="Francisco L."/>
            <person name="Jackson L."/>
            <person name="Javaid M."/>
            <person name="Korchina V."/>
            <person name="Kovar C."/>
            <person name="Mata R."/>
            <person name="Mathew T."/>
            <person name="Ngo R."/>
            <person name="Nguyen L."/>
            <person name="Nguyen N."/>
            <person name="Okwuonu G."/>
            <person name="Ongeri F."/>
            <person name="Pham C."/>
            <person name="Simmons D."/>
            <person name="Wilczek-Boney K."/>
            <person name="Hale W."/>
            <person name="Jakkamsetti A."/>
            <person name="Pham P."/>
            <person name="Ruth R."/>
            <person name="San Lucas F."/>
            <person name="Warren J."/>
            <person name="Zhang J."/>
            <person name="Zhao Z."/>
            <person name="Zhou C."/>
            <person name="Zhu D."/>
            <person name="Lee S."/>
            <person name="Bess C."/>
            <person name="Blankenburg K."/>
            <person name="Forbes L."/>
            <person name="Fu Q."/>
            <person name="Gubbala S."/>
            <person name="Hirani K."/>
            <person name="Jayaseelan J.C."/>
            <person name="Lara F."/>
            <person name="Munidasa M."/>
            <person name="Palculict T."/>
            <person name="Patil S."/>
            <person name="Pu L.-L."/>
            <person name="Saada N."/>
            <person name="Tang L."/>
            <person name="Weissenberger G."/>
            <person name="Zhu Y."/>
            <person name="Hemphill L."/>
            <person name="Shang Y."/>
            <person name="Youmans B."/>
            <person name="Ayvaz T."/>
            <person name="Ross M."/>
            <person name="Santibanez J."/>
            <person name="Aqrawi P."/>
            <person name="Gross S."/>
            <person name="Joshi V."/>
            <person name="Fowler G."/>
            <person name="Nazareth L."/>
            <person name="Reid J."/>
            <person name="Worley K."/>
            <person name="Petrosino J."/>
            <person name="Highlander S."/>
            <person name="Gibbs R."/>
        </authorList>
    </citation>
    <scope>NUCLEOTIDE SEQUENCE [LARGE SCALE GENOMIC DNA]</scope>
    <source>
        <strain evidence="11 12">ATCC 12755</strain>
    </source>
</reference>
<dbReference type="GO" id="GO:0005829">
    <property type="term" value="C:cytosol"/>
    <property type="evidence" value="ECO:0007669"/>
    <property type="project" value="TreeGrafter"/>
</dbReference>
<dbReference type="InterPro" id="IPR005794">
    <property type="entry name" value="Fmt"/>
</dbReference>
<gene>
    <name evidence="8 11" type="primary">fmt</name>
    <name evidence="11" type="ORF">HMPREF9087_0667</name>
</gene>
<evidence type="ECO:0000256" key="8">
    <source>
        <dbReference type="HAMAP-Rule" id="MF_00182"/>
    </source>
</evidence>
<dbReference type="CDD" id="cd08646">
    <property type="entry name" value="FMT_core_Met-tRNA-FMT_N"/>
    <property type="match status" value="1"/>
</dbReference>
<comment type="catalytic activity">
    <reaction evidence="7 8">
        <text>L-methionyl-tRNA(fMet) + (6R)-10-formyltetrahydrofolate = N-formyl-L-methionyl-tRNA(fMet) + (6S)-5,6,7,8-tetrahydrofolate + H(+)</text>
        <dbReference type="Rhea" id="RHEA:24380"/>
        <dbReference type="Rhea" id="RHEA-COMP:9952"/>
        <dbReference type="Rhea" id="RHEA-COMP:9953"/>
        <dbReference type="ChEBI" id="CHEBI:15378"/>
        <dbReference type="ChEBI" id="CHEBI:57453"/>
        <dbReference type="ChEBI" id="CHEBI:78530"/>
        <dbReference type="ChEBI" id="CHEBI:78844"/>
        <dbReference type="ChEBI" id="CHEBI:195366"/>
        <dbReference type="EC" id="2.1.2.9"/>
    </reaction>
</comment>
<evidence type="ECO:0000256" key="2">
    <source>
        <dbReference type="ARBA" id="ARBA00010699"/>
    </source>
</evidence>
<dbReference type="InterPro" id="IPR041711">
    <property type="entry name" value="Met-tRNA-FMT_N"/>
</dbReference>
<dbReference type="EC" id="2.1.2.9" evidence="3 8"/>
<dbReference type="Pfam" id="PF00551">
    <property type="entry name" value="Formyl_trans_N"/>
    <property type="match status" value="1"/>
</dbReference>
<evidence type="ECO:0000256" key="3">
    <source>
        <dbReference type="ARBA" id="ARBA00012261"/>
    </source>
</evidence>
<proteinExistence type="inferred from homology"/>
<dbReference type="EMBL" id="AEWT01000003">
    <property type="protein sequence ID" value="EGC70687.1"/>
    <property type="molecule type" value="Genomic_DNA"/>
</dbReference>
<dbReference type="InterPro" id="IPR002376">
    <property type="entry name" value="Formyl_transf_N"/>
</dbReference>
<comment type="caution">
    <text evidence="11">The sequence shown here is derived from an EMBL/GenBank/DDBJ whole genome shotgun (WGS) entry which is preliminary data.</text>
</comment>
<dbReference type="SUPFAM" id="SSF50486">
    <property type="entry name" value="FMT C-terminal domain-like"/>
    <property type="match status" value="1"/>
</dbReference>
<dbReference type="InterPro" id="IPR044135">
    <property type="entry name" value="Met-tRNA-FMT_C"/>
</dbReference>
<evidence type="ECO:0000256" key="6">
    <source>
        <dbReference type="ARBA" id="ARBA00022917"/>
    </source>
</evidence>
<comment type="function">
    <text evidence="1 8">Attaches a formyl group to the free amino group of methionyl-tRNA(fMet). The formyl group appears to play a dual role in the initiator identity of N-formylmethionyl-tRNA by promoting its recognition by IF2 and preventing the misappropriation of this tRNA by the elongation apparatus.</text>
</comment>
<dbReference type="Proteomes" id="UP000004835">
    <property type="component" value="Unassembled WGS sequence"/>
</dbReference>
<dbReference type="GO" id="GO:0004479">
    <property type="term" value="F:methionyl-tRNA formyltransferase activity"/>
    <property type="evidence" value="ECO:0007669"/>
    <property type="project" value="UniProtKB-UniRule"/>
</dbReference>
<dbReference type="InterPro" id="IPR037022">
    <property type="entry name" value="Formyl_trans_C_sf"/>
</dbReference>
<comment type="similarity">
    <text evidence="2 8">Belongs to the Fmt family.</text>
</comment>
<dbReference type="Gene3D" id="3.10.25.10">
    <property type="entry name" value="Formyl transferase, C-terminal domain"/>
    <property type="match status" value="1"/>
</dbReference>
<evidence type="ECO:0000256" key="4">
    <source>
        <dbReference type="ARBA" id="ARBA00016014"/>
    </source>
</evidence>
<dbReference type="Pfam" id="PF02911">
    <property type="entry name" value="Formyl_trans_C"/>
    <property type="match status" value="1"/>
</dbReference>
<evidence type="ECO:0000313" key="11">
    <source>
        <dbReference type="EMBL" id="EGC70687.1"/>
    </source>
</evidence>
<dbReference type="HAMAP" id="MF_00182">
    <property type="entry name" value="Formyl_trans"/>
    <property type="match status" value="1"/>
</dbReference>
<keyword evidence="6 8" id="KW-0648">Protein biosynthesis</keyword>
<sequence length="319" mass="34713">MKMTKIVFMGTPAFSVPILEGLLEAGYEVAAVVTQPDRPVGRKKTITPTPVKEAALKHRLLVLQPEKITGSPEMEQIQALAPDLLITAAFGQFLPSALLEVPKYGAINVHASLLPKYRGGAPVHYAIMEGEQETGVTIMEMIKKMDAGGIFAQAHLPITAQDDVGTMFDKLSLLGKDLLLETLPKILSGELQPVPQEEAKVTFSPNISREQEAIDWQKTAVQIDAQVRGMRPWPIAFTTQNGNRWKLWQVTPLEQTTTAQPGTIIERTKKTLLIACGEGTVLAIDELQPAGKGRQDIAAFLNGSGQQIQKGDQVGTYEA</sequence>
<dbReference type="AlphaFoldDB" id="F0EGX5"/>
<dbReference type="NCBIfam" id="TIGR00460">
    <property type="entry name" value="fmt"/>
    <property type="match status" value="1"/>
</dbReference>
<feature type="binding site" evidence="8">
    <location>
        <begin position="112"/>
        <end position="115"/>
    </location>
    <ligand>
        <name>(6S)-5,6,7,8-tetrahydrofolate</name>
        <dbReference type="ChEBI" id="CHEBI:57453"/>
    </ligand>
</feature>
<dbReference type="InterPro" id="IPR005793">
    <property type="entry name" value="Formyl_trans_C"/>
</dbReference>
<feature type="domain" description="Formyl transferase N-terminal" evidence="9">
    <location>
        <begin position="5"/>
        <end position="182"/>
    </location>
</feature>
<name>F0EGX5_ENTCA</name>
<evidence type="ECO:0000259" key="9">
    <source>
        <dbReference type="Pfam" id="PF00551"/>
    </source>
</evidence>
<feature type="domain" description="Formyl transferase C-terminal" evidence="10">
    <location>
        <begin position="206"/>
        <end position="304"/>
    </location>
</feature>
<dbReference type="SUPFAM" id="SSF53328">
    <property type="entry name" value="Formyltransferase"/>
    <property type="match status" value="1"/>
</dbReference>
<keyword evidence="5 8" id="KW-0808">Transferase</keyword>
<dbReference type="HOGENOM" id="CLU_033347_1_1_9"/>
<dbReference type="InterPro" id="IPR011034">
    <property type="entry name" value="Formyl_transferase-like_C_sf"/>
</dbReference>
<dbReference type="Gene3D" id="3.40.50.170">
    <property type="entry name" value="Formyl transferase, N-terminal domain"/>
    <property type="match status" value="1"/>
</dbReference>
<protein>
    <recommendedName>
        <fullName evidence="4 8">Methionyl-tRNA formyltransferase</fullName>
        <ecNumber evidence="3 8">2.1.2.9</ecNumber>
    </recommendedName>
</protein>
<dbReference type="CDD" id="cd08704">
    <property type="entry name" value="Met_tRNA_FMT_C"/>
    <property type="match status" value="1"/>
</dbReference>
<organism evidence="11 12">
    <name type="scientific">Enterococcus casseliflavus ATCC 12755</name>
    <dbReference type="NCBI Taxonomy" id="888066"/>
    <lineage>
        <taxon>Bacteria</taxon>
        <taxon>Bacillati</taxon>
        <taxon>Bacillota</taxon>
        <taxon>Bacilli</taxon>
        <taxon>Lactobacillales</taxon>
        <taxon>Enterococcaceae</taxon>
        <taxon>Enterococcus</taxon>
    </lineage>
</organism>
<evidence type="ECO:0000256" key="1">
    <source>
        <dbReference type="ARBA" id="ARBA00002606"/>
    </source>
</evidence>
<evidence type="ECO:0000313" key="12">
    <source>
        <dbReference type="Proteomes" id="UP000004835"/>
    </source>
</evidence>
<evidence type="ECO:0000259" key="10">
    <source>
        <dbReference type="Pfam" id="PF02911"/>
    </source>
</evidence>
<dbReference type="PANTHER" id="PTHR11138">
    <property type="entry name" value="METHIONYL-TRNA FORMYLTRANSFERASE"/>
    <property type="match status" value="1"/>
</dbReference>
<dbReference type="PANTHER" id="PTHR11138:SF5">
    <property type="entry name" value="METHIONYL-TRNA FORMYLTRANSFERASE, MITOCHONDRIAL"/>
    <property type="match status" value="1"/>
</dbReference>
<evidence type="ECO:0000256" key="7">
    <source>
        <dbReference type="ARBA" id="ARBA00048558"/>
    </source>
</evidence>
<evidence type="ECO:0000256" key="5">
    <source>
        <dbReference type="ARBA" id="ARBA00022679"/>
    </source>
</evidence>
<dbReference type="InterPro" id="IPR036477">
    <property type="entry name" value="Formyl_transf_N_sf"/>
</dbReference>
<dbReference type="FunFam" id="3.40.50.170:FF:000004">
    <property type="entry name" value="Methionyl-tRNA formyltransferase"/>
    <property type="match status" value="1"/>
</dbReference>